<proteinExistence type="inferred from homology"/>
<evidence type="ECO:0000256" key="4">
    <source>
        <dbReference type="ARBA" id="ARBA00020586"/>
    </source>
</evidence>
<dbReference type="InterPro" id="IPR016181">
    <property type="entry name" value="Acyl_CoA_acyltransferase"/>
</dbReference>
<dbReference type="GO" id="GO:0016746">
    <property type="term" value="F:acyltransferase activity"/>
    <property type="evidence" value="ECO:0007669"/>
    <property type="project" value="InterPro"/>
</dbReference>
<evidence type="ECO:0000313" key="8">
    <source>
        <dbReference type="EMBL" id="MBF9069646.1"/>
    </source>
</evidence>
<dbReference type="Pfam" id="PF06276">
    <property type="entry name" value="FhuF"/>
    <property type="match status" value="1"/>
</dbReference>
<evidence type="ECO:0000259" key="7">
    <source>
        <dbReference type="SMART" id="SM01006"/>
    </source>
</evidence>
<dbReference type="GO" id="GO:0016881">
    <property type="term" value="F:acid-amino acid ligase activity"/>
    <property type="evidence" value="ECO:0007669"/>
    <property type="project" value="UniProtKB-ARBA"/>
</dbReference>
<evidence type="ECO:0000256" key="3">
    <source>
        <dbReference type="ARBA" id="ARBA00007832"/>
    </source>
</evidence>
<feature type="compositionally biased region" description="Basic and acidic residues" evidence="6">
    <location>
        <begin position="8"/>
        <end position="21"/>
    </location>
</feature>
<dbReference type="InterPro" id="IPR037455">
    <property type="entry name" value="LucA/IucC-like"/>
</dbReference>
<dbReference type="Pfam" id="PF13523">
    <property type="entry name" value="Acetyltransf_8"/>
    <property type="match status" value="1"/>
</dbReference>
<dbReference type="GO" id="GO:0019290">
    <property type="term" value="P:siderophore biosynthetic process"/>
    <property type="evidence" value="ECO:0007669"/>
    <property type="project" value="InterPro"/>
</dbReference>
<dbReference type="PANTHER" id="PTHR34384:SF6">
    <property type="entry name" value="STAPHYLOFERRIN B SYNTHASE"/>
    <property type="match status" value="1"/>
</dbReference>
<evidence type="ECO:0000256" key="6">
    <source>
        <dbReference type="SAM" id="MobiDB-lite"/>
    </source>
</evidence>
<keyword evidence="9" id="KW-1185">Reference proteome</keyword>
<evidence type="ECO:0000313" key="9">
    <source>
        <dbReference type="Proteomes" id="UP000657385"/>
    </source>
</evidence>
<feature type="domain" description="Acyltransferase MbtK/IucB-like conserved" evidence="7">
    <location>
        <begin position="25"/>
        <end position="70"/>
    </location>
</feature>
<organism evidence="8 9">
    <name type="scientific">Streptacidiphilus fuscans</name>
    <dbReference type="NCBI Taxonomy" id="2789292"/>
    <lineage>
        <taxon>Bacteria</taxon>
        <taxon>Bacillati</taxon>
        <taxon>Actinomycetota</taxon>
        <taxon>Actinomycetes</taxon>
        <taxon>Kitasatosporales</taxon>
        <taxon>Streptomycetaceae</taxon>
        <taxon>Streptacidiphilus</taxon>
    </lineage>
</organism>
<feature type="region of interest" description="Disordered" evidence="6">
    <location>
        <begin position="1"/>
        <end position="21"/>
    </location>
</feature>
<dbReference type="SUPFAM" id="SSF55729">
    <property type="entry name" value="Acyl-CoA N-acyltransferases (Nat)"/>
    <property type="match status" value="1"/>
</dbReference>
<dbReference type="Gene3D" id="6.10.250.3370">
    <property type="match status" value="1"/>
</dbReference>
<comment type="caution">
    <text evidence="8">The sequence shown here is derived from an EMBL/GenBank/DDBJ whole genome shotgun (WGS) entry which is preliminary data.</text>
</comment>
<reference evidence="8" key="1">
    <citation type="submission" date="2020-11" db="EMBL/GenBank/DDBJ databases">
        <title>Isolation and identification of active actinomycetes.</title>
        <authorList>
            <person name="Yu B."/>
        </authorList>
    </citation>
    <scope>NUCLEOTIDE SEQUENCE</scope>
    <source>
        <strain evidence="8">NEAU-YB345</strain>
    </source>
</reference>
<dbReference type="Gene3D" id="1.10.510.40">
    <property type="match status" value="1"/>
</dbReference>
<dbReference type="Pfam" id="PF04183">
    <property type="entry name" value="IucA_IucC"/>
    <property type="match status" value="1"/>
</dbReference>
<dbReference type="Gene3D" id="3.30.310.280">
    <property type="match status" value="1"/>
</dbReference>
<evidence type="ECO:0000256" key="5">
    <source>
        <dbReference type="ARBA" id="ARBA00031122"/>
    </source>
</evidence>
<evidence type="ECO:0000256" key="1">
    <source>
        <dbReference type="ARBA" id="ARBA00003818"/>
    </source>
</evidence>
<evidence type="ECO:0000256" key="2">
    <source>
        <dbReference type="ARBA" id="ARBA00005102"/>
    </source>
</evidence>
<comment type="similarity">
    <text evidence="3">Belongs to the IucA/IucC family.</text>
</comment>
<dbReference type="PANTHER" id="PTHR34384">
    <property type="entry name" value="L-2,3-DIAMINOPROPANOATE--CITRATE LIGASE"/>
    <property type="match status" value="1"/>
</dbReference>
<dbReference type="Proteomes" id="UP000657385">
    <property type="component" value="Unassembled WGS sequence"/>
</dbReference>
<sequence>MNRNARNARVEARPDQAHPDDFTFRPVDPDADAALLHGWVTDPKAAFWLMQGASVADVAREYRSLDAWIGLFHGQSAVLTERYDVALSELADVHRVLPGDVGMHFLTAPTDTPVPGFTRAAMTAVLRWLFADPAVRRVVVEPDLRNRAVHALNAAVGFRPVRAVTLPHSGKRALLSTCTREQFHAATGDRDPLAHLTPELWAAANRRLVRKALAEFAHERLISPVLLPEGGDWYGVGSDDDTVAYRFRAELLTLDHWRIDPDSMTRVRTADGAVLPLDAAELVRELRRSLGLSDAVLPLYLEEITSTLASSAYKLSLPPVPAAELATADLQTAEAGMTEGHPCFVANNGRLGFDAAEYLRYAPEVGAPVRLLWVAVHPDHAVVATGSGVDPADLADLTLGTLGTPNGLDDHVLIPVHPWQWHNRIAVTYADEIAAGRIVLLGEGRESHLPQQSIRTFFNTTVPGKPYVKTALSVLNMGFVRGLSADYMEHTPAINDWLADLVSADPTLTACDFSILREHAAVGYRHPRYPKGTPQQKMLAALWRENPFALLREGERAVTMAALLHTDRDGAPVAAALVTDSGLPAEEWLRRYLTAYLVPVVHCLFRYGLTFMPHGENVILVLDDHGTPLRVFFKDIAEEIAVLDRDLPLPAQVERIRAEVPQELWALSVQTDVFDCFLRFLSAELHACGALDQRAFWATVAQVIRDYQAAHPQLAERFARHDLFAERFPLSCLNRLQLRDNQQMVDLADPSGALQFAGTLANPLA</sequence>
<dbReference type="InterPro" id="IPR019432">
    <property type="entry name" value="Acyltransferase_MbtK/IucB-like"/>
</dbReference>
<dbReference type="AlphaFoldDB" id="A0A931B607"/>
<dbReference type="Gene3D" id="3.40.630.30">
    <property type="match status" value="1"/>
</dbReference>
<gene>
    <name evidence="8" type="ORF">I2501_16600</name>
</gene>
<accession>A0A931B607</accession>
<dbReference type="EMBL" id="JADPRT010000006">
    <property type="protein sequence ID" value="MBF9069646.1"/>
    <property type="molecule type" value="Genomic_DNA"/>
</dbReference>
<comment type="function">
    <text evidence="1">Acyltransferase required for the direct transfer of medium- to long-chain fatty acyl moieties from a carrier protein (MbtL) on to the epsilon-amino group of lysine residue in the mycobactin core.</text>
</comment>
<protein>
    <recommendedName>
        <fullName evidence="4">Lysine N-acyltransferase MbtK</fullName>
    </recommendedName>
    <alternativeName>
        <fullName evidence="5">Mycobactin synthase protein K</fullName>
    </alternativeName>
</protein>
<dbReference type="InterPro" id="IPR022770">
    <property type="entry name" value="IucA/IucC-like_C"/>
</dbReference>
<dbReference type="SMART" id="SM01006">
    <property type="entry name" value="AlcB"/>
    <property type="match status" value="1"/>
</dbReference>
<name>A0A931B607_9ACTN</name>
<comment type="pathway">
    <text evidence="2">Siderophore biosynthesis; mycobactin biosynthesis.</text>
</comment>
<dbReference type="InterPro" id="IPR007310">
    <property type="entry name" value="Aerobactin_biosyn_IucA/IucC_N"/>
</dbReference>